<proteinExistence type="predicted"/>
<feature type="region of interest" description="Disordered" evidence="1">
    <location>
        <begin position="1"/>
        <end position="128"/>
    </location>
</feature>
<evidence type="ECO:0000256" key="1">
    <source>
        <dbReference type="SAM" id="MobiDB-lite"/>
    </source>
</evidence>
<keyword evidence="3" id="KW-1185">Reference proteome</keyword>
<organism evidence="2 3">
    <name type="scientific">Rothia amarae</name>
    <dbReference type="NCBI Taxonomy" id="169480"/>
    <lineage>
        <taxon>Bacteria</taxon>
        <taxon>Bacillati</taxon>
        <taxon>Actinomycetota</taxon>
        <taxon>Actinomycetes</taxon>
        <taxon>Micrococcales</taxon>
        <taxon>Micrococcaceae</taxon>
        <taxon>Rothia</taxon>
    </lineage>
</organism>
<dbReference type="Proteomes" id="UP000516421">
    <property type="component" value="Chromosome"/>
</dbReference>
<gene>
    <name evidence="2" type="ORF">IDM48_10445</name>
</gene>
<feature type="compositionally biased region" description="Low complexity" evidence="1">
    <location>
        <begin position="92"/>
        <end position="119"/>
    </location>
</feature>
<feature type="compositionally biased region" description="Low complexity" evidence="1">
    <location>
        <begin position="159"/>
        <end position="201"/>
    </location>
</feature>
<accession>A0A7H2BJB0</accession>
<evidence type="ECO:0000313" key="2">
    <source>
        <dbReference type="EMBL" id="QNV39756.1"/>
    </source>
</evidence>
<feature type="region of interest" description="Disordered" evidence="1">
    <location>
        <begin position="156"/>
        <end position="204"/>
    </location>
</feature>
<name>A0A7H2BJB0_9MICC</name>
<dbReference type="AlphaFoldDB" id="A0A7H2BJB0"/>
<reference evidence="2 3" key="1">
    <citation type="submission" date="2020-09" db="EMBL/GenBank/DDBJ databases">
        <title>Investigation of environmental microbe.</title>
        <authorList>
            <person name="Ou Y."/>
            <person name="Kang Q."/>
        </authorList>
    </citation>
    <scope>NUCLEOTIDE SEQUENCE [LARGE SCALE GENOMIC DNA]</scope>
    <source>
        <strain evidence="2 3">KJZ-9</strain>
    </source>
</reference>
<sequence length="393" mass="41461">MALIFNMPPNWPQKPRGWKPEPGWQPDPEWGPAPEKWQFWREESNLPAENSEPAATADSHPETAAEVHDDVTPAAAQEEKVAPLADREEEVAPAAAASAAPATSAAAASAEPTEPAKASVAAEGEKPRRRTGLLLGTGAALLALLAGGILLGHHEEETTNASQDSTSAAASSTLETSSATALQSTVAASSSPSASVVPGTPKELKGEYNGYSGKGLEVFDMIIPGGAGAYYTYTFKGNDENSKFSLQGMDLMDKPNEYSRTYQGKNLKGAGLFDVVPGGTRTFKIKADGDGEWNIKLFPLSSTPTYEKGETASGDSPGAFFYEGDSSKLDVRFVPDEGSKKSSFSLQSGVDDDPLVKPALETKKPTVETIKVKGGKTLFLVSATDGKWSVTFK</sequence>
<evidence type="ECO:0000313" key="3">
    <source>
        <dbReference type="Proteomes" id="UP000516421"/>
    </source>
</evidence>
<feature type="compositionally biased region" description="Basic and acidic residues" evidence="1">
    <location>
        <begin position="59"/>
        <end position="81"/>
    </location>
</feature>
<dbReference type="EMBL" id="CP061538">
    <property type="protein sequence ID" value="QNV39756.1"/>
    <property type="molecule type" value="Genomic_DNA"/>
</dbReference>
<dbReference type="RefSeq" id="WP_190617336.1">
    <property type="nucleotide sequence ID" value="NZ_CP061538.1"/>
</dbReference>
<protein>
    <submittedName>
        <fullName evidence="2">Uncharacterized protein</fullName>
    </submittedName>
</protein>
<dbReference type="KEGG" id="rama:IDM48_10445"/>